<organism evidence="2 3">
    <name type="scientific">Anisodus tanguticus</name>
    <dbReference type="NCBI Taxonomy" id="243964"/>
    <lineage>
        <taxon>Eukaryota</taxon>
        <taxon>Viridiplantae</taxon>
        <taxon>Streptophyta</taxon>
        <taxon>Embryophyta</taxon>
        <taxon>Tracheophyta</taxon>
        <taxon>Spermatophyta</taxon>
        <taxon>Magnoliopsida</taxon>
        <taxon>eudicotyledons</taxon>
        <taxon>Gunneridae</taxon>
        <taxon>Pentapetalae</taxon>
        <taxon>asterids</taxon>
        <taxon>lamiids</taxon>
        <taxon>Solanales</taxon>
        <taxon>Solanaceae</taxon>
        <taxon>Solanoideae</taxon>
        <taxon>Hyoscyameae</taxon>
        <taxon>Anisodus</taxon>
    </lineage>
</organism>
<dbReference type="PANTHER" id="PTHR36019">
    <property type="entry name" value="PLANT/PROTEIN"/>
    <property type="match status" value="1"/>
</dbReference>
<gene>
    <name evidence="2" type="ORF">RND71_015981</name>
</gene>
<evidence type="ECO:0000313" key="3">
    <source>
        <dbReference type="Proteomes" id="UP001291623"/>
    </source>
</evidence>
<sequence>MNLSCLPCQVLRRTDSDNEPRERFNDVDNNSQEMSNFSLCLGRVDRTWSGNLAPNSGYENMMTRTSNNGSHHLRQNNGGSPMEFPSVTPRLQRSPGMRRDWSFEDLCCQMNDG</sequence>
<comment type="caution">
    <text evidence="2">The sequence shown here is derived from an EMBL/GenBank/DDBJ whole genome shotgun (WGS) entry which is preliminary data.</text>
</comment>
<dbReference type="EMBL" id="JAVYJV010000008">
    <property type="protein sequence ID" value="KAK4364623.1"/>
    <property type="molecule type" value="Genomic_DNA"/>
</dbReference>
<dbReference type="PANTHER" id="PTHR36019:SF3">
    <property type="entry name" value="PLANT_PROTEIN"/>
    <property type="match status" value="1"/>
</dbReference>
<feature type="compositionally biased region" description="Polar residues" evidence="1">
    <location>
        <begin position="51"/>
        <end position="79"/>
    </location>
</feature>
<proteinExistence type="predicted"/>
<evidence type="ECO:0000256" key="1">
    <source>
        <dbReference type="SAM" id="MobiDB-lite"/>
    </source>
</evidence>
<keyword evidence="3" id="KW-1185">Reference proteome</keyword>
<evidence type="ECO:0000313" key="2">
    <source>
        <dbReference type="EMBL" id="KAK4364623.1"/>
    </source>
</evidence>
<reference evidence="2" key="1">
    <citation type="submission" date="2023-12" db="EMBL/GenBank/DDBJ databases">
        <title>Genome assembly of Anisodus tanguticus.</title>
        <authorList>
            <person name="Wang Y.-J."/>
        </authorList>
    </citation>
    <scope>NUCLEOTIDE SEQUENCE</scope>
    <source>
        <strain evidence="2">KB-2021</strain>
        <tissue evidence="2">Leaf</tissue>
    </source>
</reference>
<feature type="region of interest" description="Disordered" evidence="1">
    <location>
        <begin position="51"/>
        <end position="98"/>
    </location>
</feature>
<dbReference type="AlphaFoldDB" id="A0AAE1S8H2"/>
<protein>
    <submittedName>
        <fullName evidence="2">Uncharacterized protein</fullName>
    </submittedName>
</protein>
<dbReference type="Proteomes" id="UP001291623">
    <property type="component" value="Unassembled WGS sequence"/>
</dbReference>
<name>A0AAE1S8H2_9SOLA</name>
<accession>A0AAE1S8H2</accession>